<sequence>MNVFFFTISNVALFTVRLTTQLQRTHVIKRELLKIHGMSIFRLKNRYRLFQRGLLIHHWDIAIKREGGVTKLSENTIQWALLFRGINPVNMSINNMQMWLNEWIKISSQISKENISLLLHCPILLFYNYQKN</sequence>
<comment type="subcellular location">
    <subcellularLocation>
        <location evidence="1">Mitochondrion inner membrane</location>
        <topology evidence="1">Single-pass membrane protein</topology>
    </subcellularLocation>
</comment>
<keyword evidence="4" id="KW-1133">Transmembrane helix</keyword>
<evidence type="ECO:0000256" key="4">
    <source>
        <dbReference type="ARBA" id="ARBA00022989"/>
    </source>
</evidence>
<dbReference type="InterPro" id="IPR033122">
    <property type="entry name" value="LETM1-like_RBD"/>
</dbReference>
<evidence type="ECO:0000313" key="10">
    <source>
        <dbReference type="RefSeq" id="XP_011496499.1"/>
    </source>
</evidence>
<dbReference type="PANTHER" id="PTHR14009">
    <property type="entry name" value="LEUCINE ZIPPER-EF-HAND CONTAINING TRANSMEMBRANE PROTEIN"/>
    <property type="match status" value="1"/>
</dbReference>
<organism evidence="9 10">
    <name type="scientific">Ceratosolen solmsi marchali</name>
    <dbReference type="NCBI Taxonomy" id="326594"/>
    <lineage>
        <taxon>Eukaryota</taxon>
        <taxon>Metazoa</taxon>
        <taxon>Ecdysozoa</taxon>
        <taxon>Arthropoda</taxon>
        <taxon>Hexapoda</taxon>
        <taxon>Insecta</taxon>
        <taxon>Pterygota</taxon>
        <taxon>Neoptera</taxon>
        <taxon>Endopterygota</taxon>
        <taxon>Hymenoptera</taxon>
        <taxon>Apocrita</taxon>
        <taxon>Proctotrupomorpha</taxon>
        <taxon>Chalcidoidea</taxon>
        <taxon>Agaonidae</taxon>
        <taxon>Agaoninae</taxon>
        <taxon>Ceratosolen</taxon>
    </lineage>
</organism>
<dbReference type="GO" id="GO:0030003">
    <property type="term" value="P:intracellular monoatomic cation homeostasis"/>
    <property type="evidence" value="ECO:0007669"/>
    <property type="project" value="TreeGrafter"/>
</dbReference>
<protein>
    <submittedName>
        <fullName evidence="10">LETM1 domain-containing protein 1 isoform X1</fullName>
    </submittedName>
</protein>
<keyword evidence="5 7" id="KW-0496">Mitochondrion</keyword>
<feature type="domain" description="Letm1 RBD" evidence="8">
    <location>
        <begin position="1"/>
        <end position="132"/>
    </location>
</feature>
<keyword evidence="6" id="KW-0472">Membrane</keyword>
<dbReference type="RefSeq" id="XP_011496499.1">
    <property type="nucleotide sequence ID" value="XM_011498197.1"/>
</dbReference>
<dbReference type="Pfam" id="PF07766">
    <property type="entry name" value="LETM1_RBD"/>
    <property type="match status" value="1"/>
</dbReference>
<reference evidence="10" key="1">
    <citation type="submission" date="2025-08" db="UniProtKB">
        <authorList>
            <consortium name="RefSeq"/>
        </authorList>
    </citation>
    <scope>IDENTIFICATION</scope>
</reference>
<dbReference type="GeneID" id="105361094"/>
<evidence type="ECO:0000256" key="7">
    <source>
        <dbReference type="PROSITE-ProRule" id="PRU01094"/>
    </source>
</evidence>
<dbReference type="PANTHER" id="PTHR14009:SF13">
    <property type="entry name" value="LETM1 DOMAIN-CONTAINING PROTEIN 1"/>
    <property type="match status" value="1"/>
</dbReference>
<evidence type="ECO:0000256" key="5">
    <source>
        <dbReference type="ARBA" id="ARBA00023128"/>
    </source>
</evidence>
<accession>A0AAJ7DU15</accession>
<dbReference type="KEGG" id="csol:105361094"/>
<dbReference type="GO" id="GO:0005743">
    <property type="term" value="C:mitochondrial inner membrane"/>
    <property type="evidence" value="ECO:0007669"/>
    <property type="project" value="UniProtKB-SubCell"/>
</dbReference>
<evidence type="ECO:0000256" key="2">
    <source>
        <dbReference type="ARBA" id="ARBA00022692"/>
    </source>
</evidence>
<evidence type="ECO:0000256" key="3">
    <source>
        <dbReference type="ARBA" id="ARBA00022792"/>
    </source>
</evidence>
<dbReference type="Proteomes" id="UP000695007">
    <property type="component" value="Unplaced"/>
</dbReference>
<dbReference type="PROSITE" id="PS51758">
    <property type="entry name" value="LETM1_RBD"/>
    <property type="match status" value="1"/>
</dbReference>
<keyword evidence="3" id="KW-0999">Mitochondrion inner membrane</keyword>
<evidence type="ECO:0000313" key="9">
    <source>
        <dbReference type="Proteomes" id="UP000695007"/>
    </source>
</evidence>
<evidence type="ECO:0000256" key="6">
    <source>
        <dbReference type="ARBA" id="ARBA00023136"/>
    </source>
</evidence>
<dbReference type="AlphaFoldDB" id="A0AAJ7DU15"/>
<proteinExistence type="predicted"/>
<dbReference type="InterPro" id="IPR044202">
    <property type="entry name" value="LETM1/MDM38-like"/>
</dbReference>
<keyword evidence="2" id="KW-0812">Transmembrane</keyword>
<evidence type="ECO:0000259" key="8">
    <source>
        <dbReference type="PROSITE" id="PS51758"/>
    </source>
</evidence>
<keyword evidence="9" id="KW-1185">Reference proteome</keyword>
<name>A0AAJ7DU15_9HYME</name>
<gene>
    <name evidence="10" type="primary">LOC105361094</name>
</gene>
<evidence type="ECO:0000256" key="1">
    <source>
        <dbReference type="ARBA" id="ARBA00004434"/>
    </source>
</evidence>
<dbReference type="GO" id="GO:0043022">
    <property type="term" value="F:ribosome binding"/>
    <property type="evidence" value="ECO:0007669"/>
    <property type="project" value="InterPro"/>
</dbReference>